<name>A0A2P2JKY0_RHIMU</name>
<proteinExistence type="predicted"/>
<accession>A0A2P2JKY0</accession>
<sequence>MLFCCMLLLLTTMGISKQNQKYYWLVPTQELEENKKIKNNWCQFQFSQLLDYSGYGKVKFSFSETP</sequence>
<feature type="signal peptide" evidence="1">
    <location>
        <begin position="1"/>
        <end position="16"/>
    </location>
</feature>
<dbReference type="EMBL" id="GGEC01013615">
    <property type="protein sequence ID" value="MBW94098.1"/>
    <property type="molecule type" value="Transcribed_RNA"/>
</dbReference>
<evidence type="ECO:0000256" key="1">
    <source>
        <dbReference type="SAM" id="SignalP"/>
    </source>
</evidence>
<feature type="chain" id="PRO_5015176041" evidence="1">
    <location>
        <begin position="17"/>
        <end position="66"/>
    </location>
</feature>
<reference evidence="2" key="1">
    <citation type="submission" date="2018-02" db="EMBL/GenBank/DDBJ databases">
        <title>Rhizophora mucronata_Transcriptome.</title>
        <authorList>
            <person name="Meera S.P."/>
            <person name="Sreeshan A."/>
            <person name="Augustine A."/>
        </authorList>
    </citation>
    <scope>NUCLEOTIDE SEQUENCE</scope>
    <source>
        <tissue evidence="2">Leaf</tissue>
    </source>
</reference>
<protein>
    <submittedName>
        <fullName evidence="2">Very-long-chain enoyl-CoA reductase-like</fullName>
    </submittedName>
</protein>
<keyword evidence="1" id="KW-0732">Signal</keyword>
<dbReference type="AlphaFoldDB" id="A0A2P2JKY0"/>
<evidence type="ECO:0000313" key="2">
    <source>
        <dbReference type="EMBL" id="MBW94098.1"/>
    </source>
</evidence>
<organism evidence="2">
    <name type="scientific">Rhizophora mucronata</name>
    <name type="common">Asiatic mangrove</name>
    <dbReference type="NCBI Taxonomy" id="61149"/>
    <lineage>
        <taxon>Eukaryota</taxon>
        <taxon>Viridiplantae</taxon>
        <taxon>Streptophyta</taxon>
        <taxon>Embryophyta</taxon>
        <taxon>Tracheophyta</taxon>
        <taxon>Spermatophyta</taxon>
        <taxon>Magnoliopsida</taxon>
        <taxon>eudicotyledons</taxon>
        <taxon>Gunneridae</taxon>
        <taxon>Pentapetalae</taxon>
        <taxon>rosids</taxon>
        <taxon>fabids</taxon>
        <taxon>Malpighiales</taxon>
        <taxon>Rhizophoraceae</taxon>
        <taxon>Rhizophora</taxon>
    </lineage>
</organism>